<protein>
    <recommendedName>
        <fullName evidence="6">DUF3298/DUF4163 domain-containing protein</fullName>
    </recommendedName>
</protein>
<dbReference type="InterPro" id="IPR025303">
    <property type="entry name" value="PdaC"/>
</dbReference>
<sequence>MASCSEEKTITFSEESITTPENTIVDINIPQAVGDNEVALQINTILKQHVSASLQFNQEDQRINAIEDQINSFNTEYTNFKNQFPESAQEWEAQIDGEVMYETPELISISLTSYTNTGGAHGILVITFLNFNGQTGELIETNKLFDDQDEFYEFAKPYFNEEISNKKDLVVDSESFVLPQNIGYSADGLILLYNTYEIAPYAAGITEFIIPFNDANSYLKFDGF</sequence>
<dbReference type="Pfam" id="PF11738">
    <property type="entry name" value="DUF3298"/>
    <property type="match status" value="1"/>
</dbReference>
<dbReference type="eggNOG" id="ENOG502Z967">
    <property type="taxonomic scope" value="Bacteria"/>
</dbReference>
<name>T2KSA3_FORAG</name>
<evidence type="ECO:0000259" key="3">
    <source>
        <dbReference type="Pfam" id="PF13739"/>
    </source>
</evidence>
<proteinExistence type="predicted"/>
<evidence type="ECO:0000313" key="4">
    <source>
        <dbReference type="EMBL" id="CDF81069.1"/>
    </source>
</evidence>
<dbReference type="AlphaFoldDB" id="T2KSA3"/>
<evidence type="ECO:0000313" key="5">
    <source>
        <dbReference type="Proteomes" id="UP000016160"/>
    </source>
</evidence>
<reference evidence="4 5" key="1">
    <citation type="journal article" date="2013" name="Appl. Environ. Microbiol.">
        <title>The genome of the alga-associated marine flavobacterium Formosa agariphila KMM 3901T reveals a broad potential for degradation of algal polysaccharides.</title>
        <authorList>
            <person name="Mann A.J."/>
            <person name="Hahnke R.L."/>
            <person name="Huang S."/>
            <person name="Werner J."/>
            <person name="Xing P."/>
            <person name="Barbeyron T."/>
            <person name="Huettel B."/>
            <person name="Stueber K."/>
            <person name="Reinhardt R."/>
            <person name="Harder J."/>
            <person name="Gloeckner F.O."/>
            <person name="Amann R.I."/>
            <person name="Teeling H."/>
        </authorList>
    </citation>
    <scope>NUCLEOTIDE SEQUENCE [LARGE SCALE GENOMIC DNA]</scope>
    <source>
        <strain evidence="5">DSM 15362 / KCTC 12365 / LMG 23005 / KMM 3901</strain>
    </source>
</reference>
<dbReference type="STRING" id="1347342.BN863_33570"/>
<dbReference type="InterPro" id="IPR021729">
    <property type="entry name" value="DUF3298"/>
</dbReference>
<dbReference type="Proteomes" id="UP000016160">
    <property type="component" value="Chromosome"/>
</dbReference>
<dbReference type="Pfam" id="PF13739">
    <property type="entry name" value="PdaC"/>
    <property type="match status" value="1"/>
</dbReference>
<dbReference type="EMBL" id="HG315671">
    <property type="protein sequence ID" value="CDF81069.1"/>
    <property type="molecule type" value="Genomic_DNA"/>
</dbReference>
<feature type="domain" description="DUF3298" evidence="2">
    <location>
        <begin position="145"/>
        <end position="212"/>
    </location>
</feature>
<keyword evidence="5" id="KW-1185">Reference proteome</keyword>
<dbReference type="PATRIC" id="fig|1347342.6.peg.3385"/>
<dbReference type="RefSeq" id="WP_242404048.1">
    <property type="nucleotide sequence ID" value="NZ_HG315671.1"/>
</dbReference>
<feature type="coiled-coil region" evidence="1">
    <location>
        <begin position="56"/>
        <end position="83"/>
    </location>
</feature>
<gene>
    <name evidence="4" type="ORF">BN863_33570</name>
</gene>
<organism evidence="4 5">
    <name type="scientific">Formosa agariphila (strain DSM 15362 / KCTC 12365 / LMG 23005 / KMM 3901 / M-2Alg 35-1)</name>
    <dbReference type="NCBI Taxonomy" id="1347342"/>
    <lineage>
        <taxon>Bacteria</taxon>
        <taxon>Pseudomonadati</taxon>
        <taxon>Bacteroidota</taxon>
        <taxon>Flavobacteriia</taxon>
        <taxon>Flavobacteriales</taxon>
        <taxon>Flavobacteriaceae</taxon>
        <taxon>Formosa</taxon>
    </lineage>
</organism>
<evidence type="ECO:0008006" key="6">
    <source>
        <dbReference type="Google" id="ProtNLM"/>
    </source>
</evidence>
<dbReference type="Gene3D" id="3.90.640.20">
    <property type="entry name" value="Heat-shock cognate protein, ATPase"/>
    <property type="match status" value="1"/>
</dbReference>
<evidence type="ECO:0000256" key="1">
    <source>
        <dbReference type="SAM" id="Coils"/>
    </source>
</evidence>
<accession>T2KSA3</accession>
<keyword evidence="1" id="KW-0175">Coiled coil</keyword>
<feature type="domain" description="Deacetylase PdaC" evidence="3">
    <location>
        <begin position="23"/>
        <end position="123"/>
    </location>
</feature>
<dbReference type="Gene3D" id="3.30.565.40">
    <property type="entry name" value="Fervidobacterium nodosum Rt17-B1 like"/>
    <property type="match status" value="1"/>
</dbReference>
<dbReference type="HOGENOM" id="CLU_083883_1_1_10"/>
<evidence type="ECO:0000259" key="2">
    <source>
        <dbReference type="Pfam" id="PF11738"/>
    </source>
</evidence>
<dbReference type="InterPro" id="IPR037126">
    <property type="entry name" value="PdaC/RsiV-like_sf"/>
</dbReference>